<dbReference type="AlphaFoldDB" id="A0A0N5AY57"/>
<name>A0A0N5AY57_9BILA</name>
<evidence type="ECO:0000313" key="1">
    <source>
        <dbReference type="Proteomes" id="UP000046393"/>
    </source>
</evidence>
<reference evidence="2" key="1">
    <citation type="submission" date="2017-02" db="UniProtKB">
        <authorList>
            <consortium name="WormBaseParasite"/>
        </authorList>
    </citation>
    <scope>IDENTIFICATION</scope>
</reference>
<sequence length="113" mass="12914">MVQGELVPAESFVEHFKLRSNLGIMFGKLKSTALEAKSSFRRNWNYGKAASSNNSGDQSPDKHIPITMLRRKHFRDTEEWKKKKCRLLLKMRALGKINLALLLARMPSTVEAL</sequence>
<accession>A0A0N5AY57</accession>
<proteinExistence type="predicted"/>
<protein>
    <submittedName>
        <fullName evidence="2">Uncharacterized protein</fullName>
    </submittedName>
</protein>
<dbReference type="Proteomes" id="UP000046393">
    <property type="component" value="Unplaced"/>
</dbReference>
<keyword evidence="1" id="KW-1185">Reference proteome</keyword>
<evidence type="ECO:0000313" key="2">
    <source>
        <dbReference type="WBParaSite" id="SMUV_0000989401-mRNA-1"/>
    </source>
</evidence>
<dbReference type="WBParaSite" id="SMUV_0000989401-mRNA-1">
    <property type="protein sequence ID" value="SMUV_0000989401-mRNA-1"/>
    <property type="gene ID" value="SMUV_0000989401"/>
</dbReference>
<dbReference type="STRING" id="451379.A0A0N5AY57"/>
<organism evidence="1 2">
    <name type="scientific">Syphacia muris</name>
    <dbReference type="NCBI Taxonomy" id="451379"/>
    <lineage>
        <taxon>Eukaryota</taxon>
        <taxon>Metazoa</taxon>
        <taxon>Ecdysozoa</taxon>
        <taxon>Nematoda</taxon>
        <taxon>Chromadorea</taxon>
        <taxon>Rhabditida</taxon>
        <taxon>Spirurina</taxon>
        <taxon>Oxyuridomorpha</taxon>
        <taxon>Oxyuroidea</taxon>
        <taxon>Oxyuridae</taxon>
        <taxon>Syphacia</taxon>
    </lineage>
</organism>